<gene>
    <name evidence="3" type="ORF">NRE15_05655</name>
</gene>
<reference evidence="3 4" key="1">
    <citation type="submission" date="2022-08" db="EMBL/GenBank/DDBJ databases">
        <title>Aerococcaceae sp. nov isolated from spoiled eye mask.</title>
        <authorList>
            <person name="Zhou G."/>
            <person name="Xie X.-B."/>
            <person name="Shi Q.-S."/>
            <person name="Wang Y.-S."/>
            <person name="Wen X."/>
            <person name="Peng H."/>
            <person name="Yang X.-J."/>
            <person name="Tao H.-B."/>
            <person name="Huang X.-M."/>
        </authorList>
    </citation>
    <scope>NUCLEOTIDE SEQUENCE [LARGE SCALE GENOMIC DNA]</scope>
    <source>
        <strain evidence="4">DM20194951</strain>
    </source>
</reference>
<dbReference type="Gene3D" id="3.40.50.450">
    <property type="match status" value="1"/>
</dbReference>
<comment type="similarity">
    <text evidence="1">Belongs to the DprA/Smf family.</text>
</comment>
<keyword evidence="4" id="KW-1185">Reference proteome</keyword>
<dbReference type="SUPFAM" id="SSF102405">
    <property type="entry name" value="MCP/YpsA-like"/>
    <property type="match status" value="1"/>
</dbReference>
<feature type="domain" description="Smf/DprA SLOG" evidence="2">
    <location>
        <begin position="159"/>
        <end position="367"/>
    </location>
</feature>
<evidence type="ECO:0000259" key="2">
    <source>
        <dbReference type="Pfam" id="PF02481"/>
    </source>
</evidence>
<evidence type="ECO:0000256" key="1">
    <source>
        <dbReference type="ARBA" id="ARBA00006525"/>
    </source>
</evidence>
<dbReference type="InterPro" id="IPR003488">
    <property type="entry name" value="DprA"/>
</dbReference>
<protein>
    <submittedName>
        <fullName evidence="3">DNA-protecting protein DprA</fullName>
    </submittedName>
</protein>
<dbReference type="EMBL" id="CP102453">
    <property type="protein sequence ID" value="UUX35126.1"/>
    <property type="molecule type" value="Genomic_DNA"/>
</dbReference>
<accession>A0ABY5P8N5</accession>
<dbReference type="Pfam" id="PF02481">
    <property type="entry name" value="DNA_processg_A"/>
    <property type="match status" value="1"/>
</dbReference>
<proteinExistence type="inferred from homology"/>
<dbReference type="RefSeq" id="WP_313794619.1">
    <property type="nucleotide sequence ID" value="NZ_CP102453.1"/>
</dbReference>
<organism evidence="3 4">
    <name type="scientific">Fundicoccus culcitae</name>
    <dbReference type="NCBI Taxonomy" id="2969821"/>
    <lineage>
        <taxon>Bacteria</taxon>
        <taxon>Bacillati</taxon>
        <taxon>Bacillota</taxon>
        <taxon>Bacilli</taxon>
        <taxon>Lactobacillales</taxon>
        <taxon>Aerococcaceae</taxon>
        <taxon>Fundicoccus</taxon>
    </lineage>
</organism>
<dbReference type="PANTHER" id="PTHR43022">
    <property type="entry name" value="PROTEIN SMF"/>
    <property type="match status" value="1"/>
</dbReference>
<dbReference type="Proteomes" id="UP001315967">
    <property type="component" value="Chromosome"/>
</dbReference>
<evidence type="ECO:0000313" key="4">
    <source>
        <dbReference type="Proteomes" id="UP001315967"/>
    </source>
</evidence>
<dbReference type="PANTHER" id="PTHR43022:SF1">
    <property type="entry name" value="PROTEIN SMF"/>
    <property type="match status" value="1"/>
</dbReference>
<name>A0ABY5P8N5_9LACT</name>
<sequence length="405" mass="45883">MDYSKLAEEIYFAKDAADYLGISTQRLNMLVKEEKISPFKKSPSGTLFHISELKKRQEELSIFDEYKRNHDETGRFEIDTSIKQESLNFATLLNALNVTEKKLNPLVDAFSERYDITEPITNLVEEYSHFFNLNAEKLISEYRQAKDAFSKLKYNDEILKRGSKDYPILLSEVEQAPRFLYVRGKKALLDEIRTVSLVGSRNASPRAKESTYKLAKKLGANGITVISGLAKGIDVSAHLGALENGFNTIAVIGTNLNQYYPSENKDVQIEIENKGLVVSQFSPANQTQRWFFPLRNGVMSGLSLATIIMEAGETSGALKQADFALKQNRKILIAKNVMENKKIKWPEKYVEKGAVVVESPRDVLRELATVEVLNIKSKKDSDYQYKIRQVDVDLSTVKDPEKCID</sequence>
<evidence type="ECO:0000313" key="3">
    <source>
        <dbReference type="EMBL" id="UUX35126.1"/>
    </source>
</evidence>
<dbReference type="InterPro" id="IPR057666">
    <property type="entry name" value="DrpA_SLOG"/>
</dbReference>